<organism evidence="4 5">
    <name type="scientific">Paraburkholderia translucens</name>
    <dbReference type="NCBI Taxonomy" id="2886945"/>
    <lineage>
        <taxon>Bacteria</taxon>
        <taxon>Pseudomonadati</taxon>
        <taxon>Pseudomonadota</taxon>
        <taxon>Betaproteobacteria</taxon>
        <taxon>Burkholderiales</taxon>
        <taxon>Burkholderiaceae</taxon>
        <taxon>Paraburkholderia</taxon>
    </lineage>
</organism>
<dbReference type="EMBL" id="JAJITC010000021">
    <property type="protein sequence ID" value="MCC8405543.1"/>
    <property type="molecule type" value="Genomic_DNA"/>
</dbReference>
<dbReference type="GO" id="GO:0016787">
    <property type="term" value="F:hydrolase activity"/>
    <property type="evidence" value="ECO:0007669"/>
    <property type="project" value="UniProtKB-KW"/>
</dbReference>
<dbReference type="Gene3D" id="3.40.50.1820">
    <property type="entry name" value="alpha/beta hydrolase"/>
    <property type="match status" value="1"/>
</dbReference>
<dbReference type="RefSeq" id="WP_230564345.1">
    <property type="nucleotide sequence ID" value="NZ_JAJITC010000021.1"/>
</dbReference>
<evidence type="ECO:0000313" key="4">
    <source>
        <dbReference type="EMBL" id="MCC8405543.1"/>
    </source>
</evidence>
<proteinExistence type="predicted"/>
<evidence type="ECO:0000256" key="1">
    <source>
        <dbReference type="ARBA" id="ARBA00022801"/>
    </source>
</evidence>
<reference evidence="4 5" key="1">
    <citation type="submission" date="2021-11" db="EMBL/GenBank/DDBJ databases">
        <authorList>
            <person name="Oh E.-T."/>
            <person name="Kim S.-B."/>
        </authorList>
    </citation>
    <scope>NUCLEOTIDE SEQUENCE [LARGE SCALE GENOMIC DNA]</scope>
    <source>
        <strain evidence="4 5">MMS20-SJTN17</strain>
    </source>
</reference>
<evidence type="ECO:0000313" key="5">
    <source>
        <dbReference type="Proteomes" id="UP001430614"/>
    </source>
</evidence>
<dbReference type="InterPro" id="IPR050261">
    <property type="entry name" value="FrsA_esterase"/>
</dbReference>
<sequence>MIEESAMTTPGWCSNPWFRRGLLVLCMLASALYADAEAQVARMEVIPFESLTLTDQEFLTGREDGKPVTIAGELRLPRGGNERFPLVILLHGSCGPCGLVLDWEQEFLSMGVATFVVDSFTSRDIVNTNNDQSQLGRLAQTEDAYRALALLAKHPRIDSSRVMLMGFSRGGQSALNASMMRFQKAHLLSSEARFAAYVAFYPSCNYSYSDDDDISAQPVRVFQGTADDYVPIEACRAYVQRLKAKGKDVQLIEYQGAGHAFDGRAYKTPLALPQAQATLKCQWQEGENGQLYNAATRQPFSYNDPCVQRGATLAYNEKAAADARKAVAEFVAATLKPVRSP</sequence>
<keyword evidence="1 4" id="KW-0378">Hydrolase</keyword>
<feature type="signal peptide" evidence="2">
    <location>
        <begin position="1"/>
        <end position="36"/>
    </location>
</feature>
<protein>
    <submittedName>
        <fullName evidence="4">Dienelactone hydrolase family protein</fullName>
    </submittedName>
</protein>
<feature type="chain" id="PRO_5046545251" evidence="2">
    <location>
        <begin position="37"/>
        <end position="341"/>
    </location>
</feature>
<dbReference type="Pfam" id="PF01738">
    <property type="entry name" value="DLH"/>
    <property type="match status" value="1"/>
</dbReference>
<dbReference type="PANTHER" id="PTHR22946:SF9">
    <property type="entry name" value="POLYKETIDE TRANSFERASE AF380"/>
    <property type="match status" value="1"/>
</dbReference>
<gene>
    <name evidence="4" type="ORF">LJ655_27420</name>
</gene>
<dbReference type="InterPro" id="IPR002925">
    <property type="entry name" value="Dienelactn_hydro"/>
</dbReference>
<dbReference type="SUPFAM" id="SSF53474">
    <property type="entry name" value="alpha/beta-Hydrolases"/>
    <property type="match status" value="1"/>
</dbReference>
<keyword evidence="5" id="KW-1185">Reference proteome</keyword>
<dbReference type="PANTHER" id="PTHR22946">
    <property type="entry name" value="DIENELACTONE HYDROLASE DOMAIN-CONTAINING PROTEIN-RELATED"/>
    <property type="match status" value="1"/>
</dbReference>
<keyword evidence="2" id="KW-0732">Signal</keyword>
<name>A0ABS8KL98_9BURK</name>
<feature type="domain" description="Dienelactone hydrolase" evidence="3">
    <location>
        <begin position="85"/>
        <end position="330"/>
    </location>
</feature>
<comment type="caution">
    <text evidence="4">The sequence shown here is derived from an EMBL/GenBank/DDBJ whole genome shotgun (WGS) entry which is preliminary data.</text>
</comment>
<evidence type="ECO:0000256" key="2">
    <source>
        <dbReference type="SAM" id="SignalP"/>
    </source>
</evidence>
<dbReference type="InterPro" id="IPR029058">
    <property type="entry name" value="AB_hydrolase_fold"/>
</dbReference>
<dbReference type="Proteomes" id="UP001430614">
    <property type="component" value="Unassembled WGS sequence"/>
</dbReference>
<accession>A0ABS8KL98</accession>
<evidence type="ECO:0000259" key="3">
    <source>
        <dbReference type="Pfam" id="PF01738"/>
    </source>
</evidence>